<comment type="similarity">
    <text evidence="1">Belongs to the membrane fusion protein (MFP) (TC 8.A.1) family.</text>
</comment>
<dbReference type="GO" id="GO:0022857">
    <property type="term" value="F:transmembrane transporter activity"/>
    <property type="evidence" value="ECO:0007669"/>
    <property type="project" value="InterPro"/>
</dbReference>
<dbReference type="FunFam" id="2.40.420.20:FF:000006">
    <property type="entry name" value="RND family efflux transporter MFP subunit"/>
    <property type="match status" value="1"/>
</dbReference>
<protein>
    <submittedName>
        <fullName evidence="6">Efflux RND transporter periplasmic adaptor subunit</fullName>
    </submittedName>
</protein>
<dbReference type="GO" id="GO:0016020">
    <property type="term" value="C:membrane"/>
    <property type="evidence" value="ECO:0007669"/>
    <property type="project" value="InterPro"/>
</dbReference>
<dbReference type="NCBIfam" id="TIGR01730">
    <property type="entry name" value="RND_mfp"/>
    <property type="match status" value="1"/>
</dbReference>
<dbReference type="GO" id="GO:0015679">
    <property type="term" value="P:plasma membrane copper ion transport"/>
    <property type="evidence" value="ECO:0007669"/>
    <property type="project" value="TreeGrafter"/>
</dbReference>
<feature type="chain" id="PRO_5040773281" evidence="3">
    <location>
        <begin position="20"/>
        <end position="498"/>
    </location>
</feature>
<dbReference type="InterPro" id="IPR058649">
    <property type="entry name" value="CzcB_C"/>
</dbReference>
<feature type="domain" description="CzcB-like C-terminal circularly permuted SH3-like" evidence="5">
    <location>
        <begin position="423"/>
        <end position="483"/>
    </location>
</feature>
<dbReference type="Proteomes" id="UP001142175">
    <property type="component" value="Unassembled WGS sequence"/>
</dbReference>
<dbReference type="PROSITE" id="PS51257">
    <property type="entry name" value="PROKAR_LIPOPROTEIN"/>
    <property type="match status" value="1"/>
</dbReference>
<organism evidence="6 7">
    <name type="scientific">Aquiflexum gelatinilyticum</name>
    <dbReference type="NCBI Taxonomy" id="2961943"/>
    <lineage>
        <taxon>Bacteria</taxon>
        <taxon>Pseudomonadati</taxon>
        <taxon>Bacteroidota</taxon>
        <taxon>Cytophagia</taxon>
        <taxon>Cytophagales</taxon>
        <taxon>Cyclobacteriaceae</taxon>
        <taxon>Aquiflexum</taxon>
    </lineage>
</organism>
<keyword evidence="3" id="KW-0732">Signal</keyword>
<dbReference type="InterPro" id="IPR051909">
    <property type="entry name" value="MFP_Cation_Efflux"/>
</dbReference>
<dbReference type="GO" id="GO:0030313">
    <property type="term" value="C:cell envelope"/>
    <property type="evidence" value="ECO:0007669"/>
    <property type="project" value="TreeGrafter"/>
</dbReference>
<evidence type="ECO:0000256" key="3">
    <source>
        <dbReference type="SAM" id="SignalP"/>
    </source>
</evidence>
<dbReference type="GO" id="GO:0060003">
    <property type="term" value="P:copper ion export"/>
    <property type="evidence" value="ECO:0007669"/>
    <property type="project" value="TreeGrafter"/>
</dbReference>
<evidence type="ECO:0000259" key="4">
    <source>
        <dbReference type="Pfam" id="PF25893"/>
    </source>
</evidence>
<keyword evidence="2" id="KW-0813">Transport</keyword>
<dbReference type="RefSeq" id="WP_258423146.1">
    <property type="nucleotide sequence ID" value="NZ_JANSUY010000005.1"/>
</dbReference>
<dbReference type="InterPro" id="IPR006143">
    <property type="entry name" value="RND_pump_MFP"/>
</dbReference>
<evidence type="ECO:0000256" key="1">
    <source>
        <dbReference type="ARBA" id="ARBA00009477"/>
    </source>
</evidence>
<feature type="signal peptide" evidence="3">
    <location>
        <begin position="1"/>
        <end position="19"/>
    </location>
</feature>
<dbReference type="PANTHER" id="PTHR30097:SF4">
    <property type="entry name" value="SLR6042 PROTEIN"/>
    <property type="match status" value="1"/>
</dbReference>
<evidence type="ECO:0000259" key="5">
    <source>
        <dbReference type="Pfam" id="PF25975"/>
    </source>
</evidence>
<feature type="domain" description="CzcB-like alpha-helical hairpin" evidence="4">
    <location>
        <begin position="246"/>
        <end position="293"/>
    </location>
</feature>
<dbReference type="Gene3D" id="1.10.287.470">
    <property type="entry name" value="Helix hairpin bin"/>
    <property type="match status" value="1"/>
</dbReference>
<sequence>MKKVFTLLAWLLIIAFSCNQPHDHSHDEEEAIPPVAFTSYSDKTELFVDFPYLIAGKPTTLMVHLTRLGEKFQPIQNGKITVNLNIEGKTNSIKTESQSNPGIYEVEIIPEIAGTGKLIFDIQSAEVSEKFVFEDIEVFSDLVAVVRNQKEATAANEISYLKPQAWNIDFANEPVRKTNFREILKSSGQVLAAPGDETVITANSSGAILFASNKTIIGSTLNVGDHLFTISGGNLAQQNPEVYYKETKAKYELAKVEFERAEILVKDKIISQKDYLQSKLEFENMQASFQAVSKNYSASGQKVTSNSTGFLKNLLVSEGQYVEPGTPLAIISKNKKALLQANVSQKYFQKLALISAANFKIVSDESVFNTEEMNGKVISYGKSTSENASYIPITFEIDNIGNIIPGSVAEVFLKSNTIPDALVIPISALMEEQGNFFVFVQTGGETFEKREIKLGGNDGRHVQVHSGLKEGERVVTKGAYAIKLASASGAIPEHGHSH</sequence>
<evidence type="ECO:0000313" key="6">
    <source>
        <dbReference type="EMBL" id="MCR9015289.1"/>
    </source>
</evidence>
<dbReference type="SUPFAM" id="SSF111369">
    <property type="entry name" value="HlyD-like secretion proteins"/>
    <property type="match status" value="1"/>
</dbReference>
<comment type="caution">
    <text evidence="6">The sequence shown here is derived from an EMBL/GenBank/DDBJ whole genome shotgun (WGS) entry which is preliminary data.</text>
</comment>
<evidence type="ECO:0000313" key="7">
    <source>
        <dbReference type="Proteomes" id="UP001142175"/>
    </source>
</evidence>
<gene>
    <name evidence="6" type="ORF">NU887_09600</name>
</gene>
<dbReference type="PANTHER" id="PTHR30097">
    <property type="entry name" value="CATION EFFLUX SYSTEM PROTEIN CUSB"/>
    <property type="match status" value="1"/>
</dbReference>
<accession>A0A9X2SYL0</accession>
<dbReference type="Pfam" id="PF25975">
    <property type="entry name" value="CzcB_C"/>
    <property type="match status" value="1"/>
</dbReference>
<proteinExistence type="inferred from homology"/>
<dbReference type="EMBL" id="JANSUY010000005">
    <property type="protein sequence ID" value="MCR9015289.1"/>
    <property type="molecule type" value="Genomic_DNA"/>
</dbReference>
<dbReference type="Pfam" id="PF25893">
    <property type="entry name" value="HH_CzcB"/>
    <property type="match status" value="1"/>
</dbReference>
<dbReference type="Gene3D" id="2.40.420.20">
    <property type="match status" value="1"/>
</dbReference>
<keyword evidence="7" id="KW-1185">Reference proteome</keyword>
<dbReference type="InterPro" id="IPR058648">
    <property type="entry name" value="HH_CzcB-like"/>
</dbReference>
<name>A0A9X2SYL0_9BACT</name>
<dbReference type="Gene3D" id="2.40.50.100">
    <property type="match status" value="1"/>
</dbReference>
<dbReference type="AlphaFoldDB" id="A0A9X2SYL0"/>
<evidence type="ECO:0000256" key="2">
    <source>
        <dbReference type="ARBA" id="ARBA00022448"/>
    </source>
</evidence>
<reference evidence="6" key="1">
    <citation type="submission" date="2022-08" db="EMBL/GenBank/DDBJ databases">
        <authorList>
            <person name="Zhang D."/>
        </authorList>
    </citation>
    <scope>NUCLEOTIDE SEQUENCE</scope>
    <source>
        <strain evidence="6">XJ19-11</strain>
    </source>
</reference>